<dbReference type="GO" id="GO:0004930">
    <property type="term" value="F:G protein-coupled receptor activity"/>
    <property type="evidence" value="ECO:0007669"/>
    <property type="project" value="InterPro"/>
</dbReference>
<keyword evidence="8" id="KW-1185">Reference proteome</keyword>
<feature type="domain" description="G-protein coupled receptors family 1 profile" evidence="6">
    <location>
        <begin position="60"/>
        <end position="334"/>
    </location>
</feature>
<comment type="subcellular location">
    <subcellularLocation>
        <location evidence="1">Membrane</location>
    </subcellularLocation>
</comment>
<dbReference type="PANTHER" id="PTHR46641">
    <property type="entry name" value="FMRFAMIDE RECEPTOR-RELATED"/>
    <property type="match status" value="1"/>
</dbReference>
<name>A0AAD9K7H1_9ANNE</name>
<proteinExistence type="predicted"/>
<keyword evidence="4 5" id="KW-0472">Membrane</keyword>
<dbReference type="GO" id="GO:0016020">
    <property type="term" value="C:membrane"/>
    <property type="evidence" value="ECO:0007669"/>
    <property type="project" value="UniProtKB-SubCell"/>
</dbReference>
<dbReference type="InterPro" id="IPR017452">
    <property type="entry name" value="GPCR_Rhodpsn_7TM"/>
</dbReference>
<feature type="transmembrane region" description="Helical" evidence="5">
    <location>
        <begin position="225"/>
        <end position="246"/>
    </location>
</feature>
<dbReference type="EMBL" id="JAODUP010000041">
    <property type="protein sequence ID" value="KAK2166142.1"/>
    <property type="molecule type" value="Genomic_DNA"/>
</dbReference>
<feature type="transmembrane region" description="Helical" evidence="5">
    <location>
        <begin position="90"/>
        <end position="109"/>
    </location>
</feature>
<reference evidence="7" key="1">
    <citation type="journal article" date="2023" name="Mol. Biol. Evol.">
        <title>Third-Generation Sequencing Reveals the Adaptive Role of the Epigenome in Three Deep-Sea Polychaetes.</title>
        <authorList>
            <person name="Perez M."/>
            <person name="Aroh O."/>
            <person name="Sun Y."/>
            <person name="Lan Y."/>
            <person name="Juniper S.K."/>
            <person name="Young C.R."/>
            <person name="Angers B."/>
            <person name="Qian P.Y."/>
        </authorList>
    </citation>
    <scope>NUCLEOTIDE SEQUENCE</scope>
    <source>
        <strain evidence="7">P08H-3</strain>
    </source>
</reference>
<dbReference type="Pfam" id="PF00001">
    <property type="entry name" value="7tm_1"/>
    <property type="match status" value="1"/>
</dbReference>
<feature type="transmembrane region" description="Helical" evidence="5">
    <location>
        <begin position="273"/>
        <end position="295"/>
    </location>
</feature>
<keyword evidence="3 5" id="KW-1133">Transmembrane helix</keyword>
<sequence length="404" mass="45439">MGDTTETNSTRQWSAVAGNVSIANLTMFEQAEACISQDVAFNFYMNFVIIGSLCICGLVGNTLSIVVLHRDPNNKVAIFLLQSLAVADNLLLFFALIALSFWMGLMPYLNGSDRWTQMAEVYLPIVIDPMGAMTQTAMVWLTVLLALNRFIAVCKPFKASMLCTLRRAKIQVVSVVVFAVVFNFPRFFQYRTKWTCHNGTEPLHPELYDSAIGPDTTFGIVYTNALYTILVLLLPLLLLVGLNTQLVREIRASRRRASLVPGRHGMTVPSEDNISVIMIIIIVVFIICQTPDRLYQILSVVMFKSPQCNTVRSKVQAFCNLFIIVNSSTNFVIYYLFRRSFRKILKQRICAFHGFRFPDHELTERRSSTLLRSSISDSHIYKVATNIHNGNSGVTCSSLLTLGK</sequence>
<feature type="transmembrane region" description="Helical" evidence="5">
    <location>
        <begin position="47"/>
        <end position="69"/>
    </location>
</feature>
<keyword evidence="2 5" id="KW-0812">Transmembrane</keyword>
<feature type="transmembrane region" description="Helical" evidence="5">
    <location>
        <begin position="168"/>
        <end position="188"/>
    </location>
</feature>
<evidence type="ECO:0000313" key="8">
    <source>
        <dbReference type="Proteomes" id="UP001208570"/>
    </source>
</evidence>
<feature type="transmembrane region" description="Helical" evidence="5">
    <location>
        <begin position="121"/>
        <end position="147"/>
    </location>
</feature>
<feature type="transmembrane region" description="Helical" evidence="5">
    <location>
        <begin position="315"/>
        <end position="337"/>
    </location>
</feature>
<evidence type="ECO:0000256" key="4">
    <source>
        <dbReference type="ARBA" id="ARBA00023136"/>
    </source>
</evidence>
<evidence type="ECO:0000313" key="7">
    <source>
        <dbReference type="EMBL" id="KAK2166142.1"/>
    </source>
</evidence>
<evidence type="ECO:0000256" key="1">
    <source>
        <dbReference type="ARBA" id="ARBA00004370"/>
    </source>
</evidence>
<evidence type="ECO:0000259" key="6">
    <source>
        <dbReference type="PROSITE" id="PS50262"/>
    </source>
</evidence>
<comment type="caution">
    <text evidence="7">The sequence shown here is derived from an EMBL/GenBank/DDBJ whole genome shotgun (WGS) entry which is preliminary data.</text>
</comment>
<dbReference type="InterPro" id="IPR052954">
    <property type="entry name" value="GPCR-Ligand_Int"/>
</dbReference>
<evidence type="ECO:0000256" key="2">
    <source>
        <dbReference type="ARBA" id="ARBA00022692"/>
    </source>
</evidence>
<dbReference type="CDD" id="cd14978">
    <property type="entry name" value="7tmA_FMRFamide_R-like"/>
    <property type="match status" value="1"/>
</dbReference>
<evidence type="ECO:0000256" key="5">
    <source>
        <dbReference type="SAM" id="Phobius"/>
    </source>
</evidence>
<gene>
    <name evidence="7" type="ORF">LSH36_41g03024</name>
</gene>
<dbReference type="InterPro" id="IPR000276">
    <property type="entry name" value="GPCR_Rhodpsn"/>
</dbReference>
<dbReference type="PRINTS" id="PR00237">
    <property type="entry name" value="GPCRRHODOPSN"/>
</dbReference>
<evidence type="ECO:0000256" key="3">
    <source>
        <dbReference type="ARBA" id="ARBA00022989"/>
    </source>
</evidence>
<dbReference type="Proteomes" id="UP001208570">
    <property type="component" value="Unassembled WGS sequence"/>
</dbReference>
<dbReference type="PANTHER" id="PTHR46641:SF2">
    <property type="entry name" value="FMRFAMIDE RECEPTOR"/>
    <property type="match status" value="1"/>
</dbReference>
<accession>A0AAD9K7H1</accession>
<dbReference type="Gene3D" id="1.20.1070.10">
    <property type="entry name" value="Rhodopsin 7-helix transmembrane proteins"/>
    <property type="match status" value="1"/>
</dbReference>
<organism evidence="7 8">
    <name type="scientific">Paralvinella palmiformis</name>
    <dbReference type="NCBI Taxonomy" id="53620"/>
    <lineage>
        <taxon>Eukaryota</taxon>
        <taxon>Metazoa</taxon>
        <taxon>Spiralia</taxon>
        <taxon>Lophotrochozoa</taxon>
        <taxon>Annelida</taxon>
        <taxon>Polychaeta</taxon>
        <taxon>Sedentaria</taxon>
        <taxon>Canalipalpata</taxon>
        <taxon>Terebellida</taxon>
        <taxon>Terebelliformia</taxon>
        <taxon>Alvinellidae</taxon>
        <taxon>Paralvinella</taxon>
    </lineage>
</organism>
<protein>
    <recommendedName>
        <fullName evidence="6">G-protein coupled receptors family 1 profile domain-containing protein</fullName>
    </recommendedName>
</protein>
<dbReference type="SUPFAM" id="SSF81321">
    <property type="entry name" value="Family A G protein-coupled receptor-like"/>
    <property type="match status" value="1"/>
</dbReference>
<dbReference type="PROSITE" id="PS50262">
    <property type="entry name" value="G_PROTEIN_RECEP_F1_2"/>
    <property type="match status" value="1"/>
</dbReference>
<dbReference type="AlphaFoldDB" id="A0AAD9K7H1"/>